<evidence type="ECO:0000259" key="1">
    <source>
        <dbReference type="Pfam" id="PF00535"/>
    </source>
</evidence>
<evidence type="ECO:0000313" key="3">
    <source>
        <dbReference type="Proteomes" id="UP000230108"/>
    </source>
</evidence>
<feature type="non-terminal residue" evidence="2">
    <location>
        <position position="317"/>
    </location>
</feature>
<proteinExistence type="predicted"/>
<accession>A0A2M7QBH4</accession>
<dbReference type="InterPro" id="IPR029044">
    <property type="entry name" value="Nucleotide-diphossugar_trans"/>
</dbReference>
<name>A0A2M7QBH4_9BACT</name>
<dbReference type="Pfam" id="PF00535">
    <property type="entry name" value="Glycos_transf_2"/>
    <property type="match status" value="1"/>
</dbReference>
<dbReference type="Proteomes" id="UP000230108">
    <property type="component" value="Unassembled WGS sequence"/>
</dbReference>
<comment type="caution">
    <text evidence="2">The sequence shown here is derived from an EMBL/GenBank/DDBJ whole genome shotgun (WGS) entry which is preliminary data.</text>
</comment>
<dbReference type="EMBL" id="PFLF01000110">
    <property type="protein sequence ID" value="PIY68584.1"/>
    <property type="molecule type" value="Genomic_DNA"/>
</dbReference>
<dbReference type="PANTHER" id="PTHR22916">
    <property type="entry name" value="GLYCOSYLTRANSFERASE"/>
    <property type="match status" value="1"/>
</dbReference>
<dbReference type="SUPFAM" id="SSF53448">
    <property type="entry name" value="Nucleotide-diphospho-sugar transferases"/>
    <property type="match status" value="1"/>
</dbReference>
<gene>
    <name evidence="2" type="ORF">COY90_05200</name>
</gene>
<dbReference type="AlphaFoldDB" id="A0A2M7QBH4"/>
<dbReference type="PANTHER" id="PTHR22916:SF3">
    <property type="entry name" value="UDP-GLCNAC:BETAGAL BETA-1,3-N-ACETYLGLUCOSAMINYLTRANSFERASE-LIKE PROTEIN 1"/>
    <property type="match status" value="1"/>
</dbReference>
<evidence type="ECO:0000313" key="2">
    <source>
        <dbReference type="EMBL" id="PIY68584.1"/>
    </source>
</evidence>
<sequence length="317" mass="37367">MKSNPKVSILCLAYNQERFIKQTLNSFFMQKTNFDFEVIIHDDASTDNTVTIIKKYQKKYPGKIKAVFQKENQFSKGVCNIMIKFLLPNAQGTYIALCEGDDYFTDQYKLQRQIDFLDKHPDYAVCFHPVKVFFENNKKRDSVFPKPSDHHANTIEELLKRNYIQTNSVMYRRQSYTALTKVNILPGDWYLHLYHAQFGKIGYINTIMAAYRRHSGGIWWSSYNHYDQLIKKHGIALMTMHFEVLKLYGENEKYKSIIYGNIEETFSQLILIDRKDNSSHLVQDAFRANPLLIDIYFDEILKKHEQNGKVISKELLH</sequence>
<reference evidence="3" key="1">
    <citation type="submission" date="2017-09" db="EMBL/GenBank/DDBJ databases">
        <title>Depth-based differentiation of microbial function through sediment-hosted aquifers and enrichment of novel symbionts in the deep terrestrial subsurface.</title>
        <authorList>
            <person name="Probst A.J."/>
            <person name="Ladd B."/>
            <person name="Jarett J.K."/>
            <person name="Geller-Mcgrath D.E."/>
            <person name="Sieber C.M.K."/>
            <person name="Emerson J.B."/>
            <person name="Anantharaman K."/>
            <person name="Thomas B.C."/>
            <person name="Malmstrom R."/>
            <person name="Stieglmeier M."/>
            <person name="Klingl A."/>
            <person name="Woyke T."/>
            <person name="Ryan C.M."/>
            <person name="Banfield J.F."/>
        </authorList>
    </citation>
    <scope>NUCLEOTIDE SEQUENCE [LARGE SCALE GENOMIC DNA]</scope>
</reference>
<feature type="domain" description="Glycosyltransferase 2-like" evidence="1">
    <location>
        <begin position="8"/>
        <end position="170"/>
    </location>
</feature>
<protein>
    <recommendedName>
        <fullName evidence="1">Glycosyltransferase 2-like domain-containing protein</fullName>
    </recommendedName>
</protein>
<dbReference type="Gene3D" id="3.90.550.10">
    <property type="entry name" value="Spore Coat Polysaccharide Biosynthesis Protein SpsA, Chain A"/>
    <property type="match status" value="1"/>
</dbReference>
<dbReference type="InterPro" id="IPR001173">
    <property type="entry name" value="Glyco_trans_2-like"/>
</dbReference>
<dbReference type="GO" id="GO:0016758">
    <property type="term" value="F:hexosyltransferase activity"/>
    <property type="evidence" value="ECO:0007669"/>
    <property type="project" value="UniProtKB-ARBA"/>
</dbReference>
<organism evidence="2 3">
    <name type="scientific">Candidatus Roizmanbacteria bacterium CG_4_10_14_0_8_um_filter_39_9</name>
    <dbReference type="NCBI Taxonomy" id="1974829"/>
    <lineage>
        <taxon>Bacteria</taxon>
        <taxon>Candidatus Roizmaniibacteriota</taxon>
    </lineage>
</organism>